<dbReference type="InterPro" id="IPR013766">
    <property type="entry name" value="Thioredoxin_domain"/>
</dbReference>
<dbReference type="RefSeq" id="WP_339945360.1">
    <property type="nucleotide sequence ID" value="NZ_BAABGA010000107.1"/>
</dbReference>
<evidence type="ECO:0000256" key="4">
    <source>
        <dbReference type="ARBA" id="ARBA00037420"/>
    </source>
</evidence>
<evidence type="ECO:0000313" key="6">
    <source>
        <dbReference type="EMBL" id="GAA4470106.1"/>
    </source>
</evidence>
<keyword evidence="2" id="KW-0560">Oxidoreductase</keyword>
<gene>
    <name evidence="6" type="ORF">GCM10023156_63110</name>
</gene>
<sequence length="197" mass="22036">MSVLVQQQAPEFTAKAVMPNGEFKEISLSDYRGKYVILFFWPLDFTFVCPTEIIAFSDRAAEFEKLGVQLLGVSVDSEFTHLAWTNTKRSEGGIGKTDYPLIADLNKQIARDYDVLIDAGVALRGLFLIDKDGVVRHQVVNDLPLGRSVDEAMRIAQALQYFEKNGEVCPANWKEGSRTIKPGVDESKEFFSAEYAS</sequence>
<keyword evidence="7" id="KW-1185">Reference proteome</keyword>
<dbReference type="InterPro" id="IPR019479">
    <property type="entry name" value="Peroxiredoxin_C"/>
</dbReference>
<dbReference type="Gene3D" id="3.40.30.10">
    <property type="entry name" value="Glutaredoxin"/>
    <property type="match status" value="1"/>
</dbReference>
<comment type="caution">
    <text evidence="6">The sequence shown here is derived from an EMBL/GenBank/DDBJ whole genome shotgun (WGS) entry which is preliminary data.</text>
</comment>
<dbReference type="InterPro" id="IPR000866">
    <property type="entry name" value="AhpC/TSA"/>
</dbReference>
<comment type="function">
    <text evidence="4">Thiol-specific peroxidase that catalyzes the reduction of hydrogen peroxide and organic hydroperoxides to water and alcohols, respectively. Plays a role in cell protection against oxidative stress by detoxifying peroxides.</text>
</comment>
<organism evidence="6 7">
    <name type="scientific">Novipirellula rosea</name>
    <dbReference type="NCBI Taxonomy" id="1031540"/>
    <lineage>
        <taxon>Bacteria</taxon>
        <taxon>Pseudomonadati</taxon>
        <taxon>Planctomycetota</taxon>
        <taxon>Planctomycetia</taxon>
        <taxon>Pirellulales</taxon>
        <taxon>Pirellulaceae</taxon>
        <taxon>Novipirellula</taxon>
    </lineage>
</organism>
<dbReference type="Pfam" id="PF00578">
    <property type="entry name" value="AhpC-TSA"/>
    <property type="match status" value="1"/>
</dbReference>
<dbReference type="PIRSF" id="PIRSF000239">
    <property type="entry name" value="AHPC"/>
    <property type="match status" value="1"/>
</dbReference>
<accession>A0ABP8NNA3</accession>
<evidence type="ECO:0000256" key="1">
    <source>
        <dbReference type="ARBA" id="ARBA00009796"/>
    </source>
</evidence>
<feature type="domain" description="Thioredoxin" evidence="5">
    <location>
        <begin position="3"/>
        <end position="161"/>
    </location>
</feature>
<evidence type="ECO:0000256" key="3">
    <source>
        <dbReference type="ARBA" id="ARBA00032824"/>
    </source>
</evidence>
<dbReference type="PROSITE" id="PS51352">
    <property type="entry name" value="THIOREDOXIN_2"/>
    <property type="match status" value="1"/>
</dbReference>
<dbReference type="CDD" id="cd03015">
    <property type="entry name" value="PRX_Typ2cys"/>
    <property type="match status" value="1"/>
</dbReference>
<dbReference type="Proteomes" id="UP001500840">
    <property type="component" value="Unassembled WGS sequence"/>
</dbReference>
<dbReference type="InterPro" id="IPR050217">
    <property type="entry name" value="Peroxiredoxin"/>
</dbReference>
<evidence type="ECO:0000313" key="7">
    <source>
        <dbReference type="Proteomes" id="UP001500840"/>
    </source>
</evidence>
<dbReference type="EMBL" id="BAABGA010000107">
    <property type="protein sequence ID" value="GAA4470106.1"/>
    <property type="molecule type" value="Genomic_DNA"/>
</dbReference>
<evidence type="ECO:0000256" key="2">
    <source>
        <dbReference type="ARBA" id="ARBA00023002"/>
    </source>
</evidence>
<comment type="similarity">
    <text evidence="1">Belongs to the peroxiredoxin family. AhpC/Prx1 subfamily.</text>
</comment>
<evidence type="ECO:0000259" key="5">
    <source>
        <dbReference type="PROSITE" id="PS51352"/>
    </source>
</evidence>
<dbReference type="InterPro" id="IPR036249">
    <property type="entry name" value="Thioredoxin-like_sf"/>
</dbReference>
<name>A0ABP8NNA3_9BACT</name>
<proteinExistence type="inferred from homology"/>
<dbReference type="SUPFAM" id="SSF52833">
    <property type="entry name" value="Thioredoxin-like"/>
    <property type="match status" value="1"/>
</dbReference>
<dbReference type="Pfam" id="PF10417">
    <property type="entry name" value="1-cysPrx_C"/>
    <property type="match status" value="1"/>
</dbReference>
<dbReference type="PANTHER" id="PTHR10681">
    <property type="entry name" value="THIOREDOXIN PEROXIDASE"/>
    <property type="match status" value="1"/>
</dbReference>
<reference evidence="7" key="1">
    <citation type="journal article" date="2019" name="Int. J. Syst. Evol. Microbiol.">
        <title>The Global Catalogue of Microorganisms (GCM) 10K type strain sequencing project: providing services to taxonomists for standard genome sequencing and annotation.</title>
        <authorList>
            <consortium name="The Broad Institute Genomics Platform"/>
            <consortium name="The Broad Institute Genome Sequencing Center for Infectious Disease"/>
            <person name="Wu L."/>
            <person name="Ma J."/>
        </authorList>
    </citation>
    <scope>NUCLEOTIDE SEQUENCE [LARGE SCALE GENOMIC DNA]</scope>
    <source>
        <strain evidence="7">JCM 17759</strain>
    </source>
</reference>
<protein>
    <recommendedName>
        <fullName evidence="3">Thioredoxin peroxidase</fullName>
    </recommendedName>
</protein>
<dbReference type="InterPro" id="IPR024706">
    <property type="entry name" value="Peroxiredoxin_AhpC-typ"/>
</dbReference>
<dbReference type="PANTHER" id="PTHR10681:SF128">
    <property type="entry name" value="THIOREDOXIN-DEPENDENT PEROXIDE REDUCTASE, MITOCHONDRIAL"/>
    <property type="match status" value="1"/>
</dbReference>